<keyword evidence="3" id="KW-1185">Reference proteome</keyword>
<comment type="caution">
    <text evidence="2">The sequence shown here is derived from an EMBL/GenBank/DDBJ whole genome shotgun (WGS) entry which is preliminary data.</text>
</comment>
<dbReference type="OrthoDB" id="10347500at2759"/>
<dbReference type="EMBL" id="JAAMPC010000009">
    <property type="protein sequence ID" value="KAG2294572.1"/>
    <property type="molecule type" value="Genomic_DNA"/>
</dbReference>
<organism evidence="2 3">
    <name type="scientific">Brassica carinata</name>
    <name type="common">Ethiopian mustard</name>
    <name type="synonym">Abyssinian cabbage</name>
    <dbReference type="NCBI Taxonomy" id="52824"/>
    <lineage>
        <taxon>Eukaryota</taxon>
        <taxon>Viridiplantae</taxon>
        <taxon>Streptophyta</taxon>
        <taxon>Embryophyta</taxon>
        <taxon>Tracheophyta</taxon>
        <taxon>Spermatophyta</taxon>
        <taxon>Magnoliopsida</taxon>
        <taxon>eudicotyledons</taxon>
        <taxon>Gunneridae</taxon>
        <taxon>Pentapetalae</taxon>
        <taxon>rosids</taxon>
        <taxon>malvids</taxon>
        <taxon>Brassicales</taxon>
        <taxon>Brassicaceae</taxon>
        <taxon>Brassiceae</taxon>
        <taxon>Brassica</taxon>
    </lineage>
</organism>
<dbReference type="AlphaFoldDB" id="A0A8X7UXK9"/>
<feature type="compositionally biased region" description="Polar residues" evidence="1">
    <location>
        <begin position="84"/>
        <end position="98"/>
    </location>
</feature>
<accession>A0A8X7UXK9</accession>
<evidence type="ECO:0000313" key="2">
    <source>
        <dbReference type="EMBL" id="KAG2294572.1"/>
    </source>
</evidence>
<feature type="region of interest" description="Disordered" evidence="1">
    <location>
        <begin position="84"/>
        <end position="108"/>
    </location>
</feature>
<sequence length="108" mass="12378">MKTKQKDVCLSDIFSFNHSHQTIKIKWAKSFTGSKNPLPESEEAEQNRYQKILDPPNKSLALWFRLRLGSSSRWSPLTCRSGGLQNQSYSNRSSSHQHLGNLFLKNPS</sequence>
<name>A0A8X7UXK9_BRACI</name>
<proteinExistence type="predicted"/>
<gene>
    <name evidence="2" type="ORF">Bca52824_041241</name>
</gene>
<reference evidence="2 3" key="1">
    <citation type="submission" date="2020-02" db="EMBL/GenBank/DDBJ databases">
        <authorList>
            <person name="Ma Q."/>
            <person name="Huang Y."/>
            <person name="Song X."/>
            <person name="Pei D."/>
        </authorList>
    </citation>
    <scope>NUCLEOTIDE SEQUENCE [LARGE SCALE GENOMIC DNA]</scope>
    <source>
        <strain evidence="2">Sxm20200214</strain>
        <tissue evidence="2">Leaf</tissue>
    </source>
</reference>
<protein>
    <submittedName>
        <fullName evidence="2">Uncharacterized protein</fullName>
    </submittedName>
</protein>
<evidence type="ECO:0000313" key="3">
    <source>
        <dbReference type="Proteomes" id="UP000886595"/>
    </source>
</evidence>
<dbReference type="Proteomes" id="UP000886595">
    <property type="component" value="Unassembled WGS sequence"/>
</dbReference>
<evidence type="ECO:0000256" key="1">
    <source>
        <dbReference type="SAM" id="MobiDB-lite"/>
    </source>
</evidence>